<dbReference type="EMBL" id="CP046244">
    <property type="protein sequence ID" value="QGP90747.1"/>
    <property type="molecule type" value="Genomic_DNA"/>
</dbReference>
<organism evidence="2 3">
    <name type="scientific">Neomoorella glycerini</name>
    <dbReference type="NCBI Taxonomy" id="55779"/>
    <lineage>
        <taxon>Bacteria</taxon>
        <taxon>Bacillati</taxon>
        <taxon>Bacillota</taxon>
        <taxon>Clostridia</taxon>
        <taxon>Neomoorellales</taxon>
        <taxon>Neomoorellaceae</taxon>
        <taxon>Neomoorella</taxon>
    </lineage>
</organism>
<sequence>MPKGRELVGLPVISQDRGEELGRVQDLLYDEKSGLLKALVLAGGNWLRQPRVVSFEELQARGPKTFTVAGAEAVGHELPAGFRRWQEIKGLRLLSRDGQEVGLVEDLVVDLPSGQVKALEISTGLVNDLLEGRQEIPLTGEVEWSTDAVIMREWVKC</sequence>
<accession>A0A6I5ZME6</accession>
<dbReference type="RefSeq" id="WP_156271225.1">
    <property type="nucleotide sequence ID" value="NZ_CP046244.1"/>
</dbReference>
<proteinExistence type="predicted"/>
<name>A0A6I5ZME6_9FIRM</name>
<evidence type="ECO:0000313" key="2">
    <source>
        <dbReference type="EMBL" id="QGP90747.1"/>
    </source>
</evidence>
<dbReference type="InterPro" id="IPR011033">
    <property type="entry name" value="PRC_barrel-like_sf"/>
</dbReference>
<evidence type="ECO:0000259" key="1">
    <source>
        <dbReference type="Pfam" id="PF05239"/>
    </source>
</evidence>
<dbReference type="OrthoDB" id="1707618at2"/>
<dbReference type="Pfam" id="PF05239">
    <property type="entry name" value="PRC"/>
    <property type="match status" value="2"/>
</dbReference>
<feature type="domain" description="PRC-barrel" evidence="1">
    <location>
        <begin position="4"/>
        <end position="56"/>
    </location>
</feature>
<reference evidence="2 3" key="1">
    <citation type="submission" date="2019-11" db="EMBL/GenBank/DDBJ databases">
        <title>Genome sequence of Moorella glycerini DSM11254.</title>
        <authorList>
            <person name="Poehlein A."/>
            <person name="Boeer T."/>
            <person name="Daniel R."/>
        </authorList>
    </citation>
    <scope>NUCLEOTIDE SEQUENCE [LARGE SCALE GENOMIC DNA]</scope>
    <source>
        <strain evidence="2 3">DSM 11254</strain>
    </source>
</reference>
<protein>
    <submittedName>
        <fullName evidence="2">PRC-barrel domain protein</fullName>
    </submittedName>
</protein>
<dbReference type="AlphaFoldDB" id="A0A6I5ZME6"/>
<evidence type="ECO:0000313" key="3">
    <source>
        <dbReference type="Proteomes" id="UP000425916"/>
    </source>
</evidence>
<gene>
    <name evidence="2" type="ORF">MGLY_00580</name>
</gene>
<dbReference type="Proteomes" id="UP000425916">
    <property type="component" value="Chromosome"/>
</dbReference>
<feature type="domain" description="PRC-barrel" evidence="1">
    <location>
        <begin position="83"/>
        <end position="150"/>
    </location>
</feature>
<dbReference type="Gene3D" id="2.30.30.240">
    <property type="entry name" value="PRC-barrel domain"/>
    <property type="match status" value="2"/>
</dbReference>
<keyword evidence="3" id="KW-1185">Reference proteome</keyword>
<dbReference type="SUPFAM" id="SSF50346">
    <property type="entry name" value="PRC-barrel domain"/>
    <property type="match status" value="2"/>
</dbReference>
<dbReference type="InterPro" id="IPR027275">
    <property type="entry name" value="PRC-brl_dom"/>
</dbReference>